<dbReference type="Proteomes" id="UP000736328">
    <property type="component" value="Unassembled WGS sequence"/>
</dbReference>
<feature type="domain" description="NADH:ubiquinone oxidoreductase-like 20kDa subunit" evidence="2">
    <location>
        <begin position="15"/>
        <end position="179"/>
    </location>
</feature>
<reference evidence="3" key="1">
    <citation type="submission" date="2020-07" db="EMBL/GenBank/DDBJ databases">
        <title>Huge and variable diversity of episymbiotic CPR bacteria and DPANN archaea in groundwater ecosystems.</title>
        <authorList>
            <person name="He C.Y."/>
            <person name="Keren R."/>
            <person name="Whittaker M."/>
            <person name="Farag I.F."/>
            <person name="Doudna J."/>
            <person name="Cate J.H.D."/>
            <person name="Banfield J.F."/>
        </authorList>
    </citation>
    <scope>NUCLEOTIDE SEQUENCE</scope>
    <source>
        <strain evidence="3">NC_groundwater_1520_Pr4_B-0.1um_53_5</strain>
    </source>
</reference>
<evidence type="ECO:0000313" key="4">
    <source>
        <dbReference type="Proteomes" id="UP000736328"/>
    </source>
</evidence>
<dbReference type="InterPro" id="IPR051349">
    <property type="entry name" value="Hydrogenase_assoc-protein"/>
</dbReference>
<accession>A0A933IDF2</accession>
<sequence>MPDKPKIAMYWAASCGGCEISLVNLHQNILAVDAAFDLVFCPCLVDGKKKDVEALKDGGLAIAFFNGAIRTAENEEMACLLRKKSKTLIAYGSCACEGCIPGLSNFHTKEEHLKAIYLDNPSIDNPNKIVPQPETMVPEGALTIPAFYDRVKTLAQAVDVDFFLPGCPPESHQVWAVIESVIQGKALPAKGAVIGAGKCTVCDECEKKKEDKKIKKLYRTYEIVPDREKCLLEQGLLCLGPATRDGCKAQCPNNADMPCTGCYGPPQGVRDQGAKMIGALGTALDLGDTSTLSEEQIAARVEQLISAIPDYAGQFYKYSLPGSILDGKRN</sequence>
<dbReference type="PANTHER" id="PTHR42845:SF2">
    <property type="entry name" value="F420-NON-REDUCING HYDROGENASE VHU SUBUNIT G"/>
    <property type="match status" value="1"/>
</dbReference>
<comment type="caution">
    <text evidence="3">The sequence shown here is derived from an EMBL/GenBank/DDBJ whole genome shotgun (WGS) entry which is preliminary data.</text>
</comment>
<proteinExistence type="predicted"/>
<name>A0A933IDF2_UNCT6</name>
<dbReference type="GO" id="GO:0051536">
    <property type="term" value="F:iron-sulfur cluster binding"/>
    <property type="evidence" value="ECO:0007669"/>
    <property type="project" value="InterPro"/>
</dbReference>
<evidence type="ECO:0000256" key="1">
    <source>
        <dbReference type="ARBA" id="ARBA00023002"/>
    </source>
</evidence>
<dbReference type="PANTHER" id="PTHR42845">
    <property type="entry name" value="COENZYME F420-REDUCING HYDROGENASE, GAMMA SUBUNIT"/>
    <property type="match status" value="1"/>
</dbReference>
<keyword evidence="1" id="KW-0560">Oxidoreductase</keyword>
<dbReference type="EMBL" id="JACQXR010000158">
    <property type="protein sequence ID" value="MBI4727782.1"/>
    <property type="molecule type" value="Genomic_DNA"/>
</dbReference>
<evidence type="ECO:0000259" key="2">
    <source>
        <dbReference type="Pfam" id="PF01058"/>
    </source>
</evidence>
<gene>
    <name evidence="3" type="ORF">HY768_11290</name>
</gene>
<dbReference type="SUPFAM" id="SSF56770">
    <property type="entry name" value="HydA/Nqo6-like"/>
    <property type="match status" value="1"/>
</dbReference>
<dbReference type="Pfam" id="PF01058">
    <property type="entry name" value="Oxidored_q6"/>
    <property type="match status" value="1"/>
</dbReference>
<dbReference type="InterPro" id="IPR037024">
    <property type="entry name" value="NiFe_Hase_small_N_sf"/>
</dbReference>
<dbReference type="InterPro" id="IPR006137">
    <property type="entry name" value="NADH_UbQ_OxRdtase-like_20kDa"/>
</dbReference>
<organism evidence="3 4">
    <name type="scientific">candidate division TA06 bacterium</name>
    <dbReference type="NCBI Taxonomy" id="2250710"/>
    <lineage>
        <taxon>Bacteria</taxon>
        <taxon>Bacteria division TA06</taxon>
    </lineage>
</organism>
<dbReference type="AlphaFoldDB" id="A0A933IDF2"/>
<evidence type="ECO:0000313" key="3">
    <source>
        <dbReference type="EMBL" id="MBI4727782.1"/>
    </source>
</evidence>
<dbReference type="GO" id="GO:0016491">
    <property type="term" value="F:oxidoreductase activity"/>
    <property type="evidence" value="ECO:0007669"/>
    <property type="project" value="UniProtKB-KW"/>
</dbReference>
<protein>
    <submittedName>
        <fullName evidence="3">NADH:ubiquinone oxidoreductase</fullName>
    </submittedName>
</protein>
<dbReference type="Gene3D" id="3.40.50.700">
    <property type="entry name" value="NADH:ubiquinone oxidoreductase-like, 20kDa subunit"/>
    <property type="match status" value="1"/>
</dbReference>